<dbReference type="Proteomes" id="UP000243350">
    <property type="component" value="Unassembled WGS sequence"/>
</dbReference>
<dbReference type="RefSeq" id="WP_103166867.1">
    <property type="nucleotide sequence ID" value="NZ_CP130489.1"/>
</dbReference>
<evidence type="ECO:0000313" key="6">
    <source>
        <dbReference type="Proteomes" id="UP000242547"/>
    </source>
</evidence>
<dbReference type="OrthoDB" id="2427086at2"/>
<evidence type="ECO:0000313" key="5">
    <source>
        <dbReference type="Proteomes" id="UP000242088"/>
    </source>
</evidence>
<reference evidence="5 6" key="1">
    <citation type="journal article" date="2016" name="Front. Microbiol.">
        <title>Comprehensive Phylogenetic Analysis of Bovine Non-aureus Staphylococci Species Based on Whole-Genome Sequencing.</title>
        <authorList>
            <person name="Naushad S."/>
            <person name="Barkema H.W."/>
            <person name="Luby C."/>
            <person name="Condas L.A."/>
            <person name="Nobrega D.B."/>
            <person name="Carson D.A."/>
            <person name="De Buck J."/>
        </authorList>
    </citation>
    <scope>NUCLEOTIDE SEQUENCE [LARGE SCALE GENOMIC DNA]</scope>
    <source>
        <strain evidence="3 5">SNUC 1409</strain>
        <strain evidence="4 7">SNUC 4143</strain>
        <strain evidence="2 6">SNUC 761</strain>
    </source>
</reference>
<dbReference type="EMBL" id="PYZH01000028">
    <property type="protein sequence ID" value="PTF15704.1"/>
    <property type="molecule type" value="Genomic_DNA"/>
</dbReference>
<reference evidence="3" key="2">
    <citation type="submission" date="2018-03" db="EMBL/GenBank/DDBJ databases">
        <authorList>
            <person name="Naushad S."/>
        </authorList>
    </citation>
    <scope>NUCLEOTIDE SEQUENCE</scope>
    <source>
        <strain evidence="3">SNUC 1409</strain>
    </source>
</reference>
<dbReference type="InterPro" id="IPR055571">
    <property type="entry name" value="DUF7147"/>
</dbReference>
<evidence type="ECO:0000313" key="3">
    <source>
        <dbReference type="EMBL" id="PTF13386.1"/>
    </source>
</evidence>
<sequence>MKQSFIVLGEGLTDLFEFTTLIEYNYPRIDKIVYLHSPQSTQQLSSVVIIMHPTSGKHFQAMYMMLNALKYPYPDGNKKFELINHQAKKYNVPVFGLDVQPSETFHTREQYFNYLTGVLRLQKWIPPMQ</sequence>
<evidence type="ECO:0000313" key="7">
    <source>
        <dbReference type="Proteomes" id="UP000243350"/>
    </source>
</evidence>
<dbReference type="Proteomes" id="UP000242088">
    <property type="component" value="Unassembled WGS sequence"/>
</dbReference>
<dbReference type="Proteomes" id="UP000242547">
    <property type="component" value="Unassembled WGS sequence"/>
</dbReference>
<dbReference type="EMBL" id="PYZI01000011">
    <property type="protein sequence ID" value="PTF13386.1"/>
    <property type="molecule type" value="Genomic_DNA"/>
</dbReference>
<reference evidence="4" key="3">
    <citation type="submission" date="2018-03" db="EMBL/GenBank/DDBJ databases">
        <authorList>
            <person name="Keele B.F."/>
        </authorList>
    </citation>
    <scope>NUCLEOTIDE SEQUENCE</scope>
    <source>
        <strain evidence="4">SNUC 4143</strain>
        <strain evidence="2">SNUC 761</strain>
    </source>
</reference>
<name>A0A2K4DKT2_9STAP</name>
<evidence type="ECO:0000313" key="4">
    <source>
        <dbReference type="EMBL" id="PTF15704.1"/>
    </source>
</evidence>
<dbReference type="AlphaFoldDB" id="A0A2K4DKT2"/>
<accession>A0A2K4DKT2</accession>
<dbReference type="GeneID" id="48888330"/>
<feature type="domain" description="DUF7147" evidence="1">
    <location>
        <begin position="1"/>
        <end position="125"/>
    </location>
</feature>
<keyword evidence="5" id="KW-1185">Reference proteome</keyword>
<proteinExistence type="predicted"/>
<dbReference type="Pfam" id="PF23648">
    <property type="entry name" value="DUF7147"/>
    <property type="match status" value="1"/>
</dbReference>
<evidence type="ECO:0000259" key="1">
    <source>
        <dbReference type="Pfam" id="PF23648"/>
    </source>
</evidence>
<gene>
    <name evidence="2" type="ORF">BUY44_00985</name>
    <name evidence="3" type="ORF">BUY47_09015</name>
    <name evidence="4" type="ORF">BUY48_06015</name>
</gene>
<organism evidence="4 7">
    <name type="scientific">Staphylococcus devriesei</name>
    <dbReference type="NCBI Taxonomy" id="586733"/>
    <lineage>
        <taxon>Bacteria</taxon>
        <taxon>Bacillati</taxon>
        <taxon>Bacillota</taxon>
        <taxon>Bacilli</taxon>
        <taxon>Bacillales</taxon>
        <taxon>Staphylococcaceae</taxon>
        <taxon>Staphylococcus</taxon>
    </lineage>
</organism>
<protein>
    <recommendedName>
        <fullName evidence="1">DUF7147 domain-containing protein</fullName>
    </recommendedName>
</protein>
<dbReference type="EMBL" id="PYZL01000003">
    <property type="protein sequence ID" value="PTE74564.1"/>
    <property type="molecule type" value="Genomic_DNA"/>
</dbReference>
<evidence type="ECO:0000313" key="2">
    <source>
        <dbReference type="EMBL" id="PTE74564.1"/>
    </source>
</evidence>
<comment type="caution">
    <text evidence="4">The sequence shown here is derived from an EMBL/GenBank/DDBJ whole genome shotgun (WGS) entry which is preliminary data.</text>
</comment>